<evidence type="ECO:0008006" key="3">
    <source>
        <dbReference type="Google" id="ProtNLM"/>
    </source>
</evidence>
<evidence type="ECO:0000313" key="2">
    <source>
        <dbReference type="Proteomes" id="UP000033618"/>
    </source>
</evidence>
<dbReference type="EMBL" id="LAQU01000058">
    <property type="protein sequence ID" value="KKB61214.1"/>
    <property type="molecule type" value="Genomic_DNA"/>
</dbReference>
<sequence length="210" mass="21802">MPLHKRGRNAAVAITAALAISGCIDVPIGYQQAAMLAQPGPGLAPKAIVVVPTDLRGAKTAFRPGGNCAGYWFMSKSGDAIINSVRATLMGAYPEVVVDDGVSDIDSAGPADRYVLSDIAFTPELHVGSQFVGTAHVTINIAVTPQGQRLPTVRETLSGFGSDHEDGACHAAALAVSRASQHALHDAMVVLAKNIVNPQAESEIIRSGLR</sequence>
<name>A0A0F5JUB6_9BURK</name>
<dbReference type="RefSeq" id="WP_046154268.1">
    <property type="nucleotide sequence ID" value="NZ_LAQU01000058.1"/>
</dbReference>
<accession>A0A0F5JUB6</accession>
<protein>
    <recommendedName>
        <fullName evidence="3">Lipoprotein</fullName>
    </recommendedName>
</protein>
<dbReference type="PATRIC" id="fig|28092.6.peg.5765"/>
<evidence type="ECO:0000313" key="1">
    <source>
        <dbReference type="EMBL" id="KKB61214.1"/>
    </source>
</evidence>
<proteinExistence type="predicted"/>
<gene>
    <name evidence="1" type="ORF">WM40_24505</name>
</gene>
<dbReference type="AlphaFoldDB" id="A0A0F5JUB6"/>
<reference evidence="1 2" key="1">
    <citation type="submission" date="2015-03" db="EMBL/GenBank/DDBJ databases">
        <title>Draft Genome Sequence of Burkholderia andropogonis type strain ICMP2807, isolated from Sorghum bicolor.</title>
        <authorList>
            <person name="Lopes-Santos L."/>
            <person name="Castro D.B."/>
            <person name="Ottoboni L.M."/>
            <person name="Park D."/>
            <person name="Weirc B.S."/>
            <person name="Destefano S.A."/>
        </authorList>
    </citation>
    <scope>NUCLEOTIDE SEQUENCE [LARGE SCALE GENOMIC DNA]</scope>
    <source>
        <strain evidence="1 2">ICMP2807</strain>
    </source>
</reference>
<organism evidence="1 2">
    <name type="scientific">Robbsia andropogonis</name>
    <dbReference type="NCBI Taxonomy" id="28092"/>
    <lineage>
        <taxon>Bacteria</taxon>
        <taxon>Pseudomonadati</taxon>
        <taxon>Pseudomonadota</taxon>
        <taxon>Betaproteobacteria</taxon>
        <taxon>Burkholderiales</taxon>
        <taxon>Burkholderiaceae</taxon>
        <taxon>Robbsia</taxon>
    </lineage>
</organism>
<dbReference type="Proteomes" id="UP000033618">
    <property type="component" value="Unassembled WGS sequence"/>
</dbReference>
<keyword evidence="2" id="KW-1185">Reference proteome</keyword>
<comment type="caution">
    <text evidence="1">The sequence shown here is derived from an EMBL/GenBank/DDBJ whole genome shotgun (WGS) entry which is preliminary data.</text>
</comment>
<dbReference type="PROSITE" id="PS51257">
    <property type="entry name" value="PROKAR_LIPOPROTEIN"/>
    <property type="match status" value="1"/>
</dbReference>